<evidence type="ECO:0000256" key="3">
    <source>
        <dbReference type="ARBA" id="ARBA00022448"/>
    </source>
</evidence>
<dbReference type="AlphaFoldDB" id="A0A9E7ALN4"/>
<keyword evidence="5 9" id="KW-1133">Transmembrane helix</keyword>
<dbReference type="EMBL" id="CP097095">
    <property type="protein sequence ID" value="UQF79507.1"/>
    <property type="molecule type" value="Genomic_DNA"/>
</dbReference>
<keyword evidence="6" id="KW-0406">Ion transport</keyword>
<gene>
    <name evidence="12" type="ORF">M3I41_07975</name>
</gene>
<evidence type="ECO:0000256" key="4">
    <source>
        <dbReference type="ARBA" id="ARBA00022692"/>
    </source>
</evidence>
<organism evidence="12 13">
    <name type="scientific">Actinomyces graevenitzii</name>
    <dbReference type="NCBI Taxonomy" id="55565"/>
    <lineage>
        <taxon>Bacteria</taxon>
        <taxon>Bacillati</taxon>
        <taxon>Actinomycetota</taxon>
        <taxon>Actinomycetes</taxon>
        <taxon>Actinomycetales</taxon>
        <taxon>Actinomycetaceae</taxon>
        <taxon>Actinomyces</taxon>
    </lineage>
</organism>
<dbReference type="Proteomes" id="UP000830236">
    <property type="component" value="Chromosome"/>
</dbReference>
<keyword evidence="4 9" id="KW-0812">Transmembrane</keyword>
<feature type="region of interest" description="Disordered" evidence="8">
    <location>
        <begin position="1"/>
        <end position="32"/>
    </location>
</feature>
<evidence type="ECO:0000256" key="2">
    <source>
        <dbReference type="ARBA" id="ARBA00008873"/>
    </source>
</evidence>
<dbReference type="NCBIfam" id="TIGR01297">
    <property type="entry name" value="CDF"/>
    <property type="match status" value="1"/>
</dbReference>
<feature type="domain" description="Cation efflux protein transmembrane" evidence="10">
    <location>
        <begin position="40"/>
        <end position="229"/>
    </location>
</feature>
<dbReference type="Gene3D" id="1.20.1510.10">
    <property type="entry name" value="Cation efflux protein transmembrane domain"/>
    <property type="match status" value="1"/>
</dbReference>
<keyword evidence="7 9" id="KW-0472">Membrane</keyword>
<evidence type="ECO:0000259" key="11">
    <source>
        <dbReference type="Pfam" id="PF16916"/>
    </source>
</evidence>
<dbReference type="InterPro" id="IPR050681">
    <property type="entry name" value="CDF/SLC30A"/>
</dbReference>
<dbReference type="KEGG" id="agh:M3I41_07975"/>
<keyword evidence="3" id="KW-0813">Transport</keyword>
<comment type="subcellular location">
    <subcellularLocation>
        <location evidence="1">Membrane</location>
        <topology evidence="1">Multi-pass membrane protein</topology>
    </subcellularLocation>
</comment>
<dbReference type="GO" id="GO:0005886">
    <property type="term" value="C:plasma membrane"/>
    <property type="evidence" value="ECO:0007669"/>
    <property type="project" value="TreeGrafter"/>
</dbReference>
<evidence type="ECO:0000313" key="12">
    <source>
        <dbReference type="EMBL" id="UQF79507.1"/>
    </source>
</evidence>
<dbReference type="PANTHER" id="PTHR11562:SF17">
    <property type="entry name" value="RE54080P-RELATED"/>
    <property type="match status" value="1"/>
</dbReference>
<dbReference type="Pfam" id="PF01545">
    <property type="entry name" value="Cation_efflux"/>
    <property type="match status" value="1"/>
</dbReference>
<dbReference type="SUPFAM" id="SSF161111">
    <property type="entry name" value="Cation efflux protein transmembrane domain-like"/>
    <property type="match status" value="1"/>
</dbReference>
<evidence type="ECO:0000256" key="5">
    <source>
        <dbReference type="ARBA" id="ARBA00022989"/>
    </source>
</evidence>
<sequence length="323" mass="34135">MSTHCQQANELPCQPGKVKTAHSHGHDHSHATSSRKRLIGALAVTALVFVGELIAAYISGSLSLAADAGHMAVDSSGLVIALLAAHLSLRPRDNAYTWGWARSEVIAAALQAGMLLAICLIVAYEAVERLWENQSLQPLPMLVMGVVGLLANLISLAILAGGRGSNLNMRAAFLEVANDALGSVAVIVAALVALATGWGRADAVASLLIAALMAPRALHLLQRSTAILMEATPSELNLDELRRHMCCLPGVVNVHDLHVSSVSSGLVVLTAHVQVDGQVTAAERDLIVHDLSECAAHHFPVEIDHATFQLETARHAGHEHLEH</sequence>
<evidence type="ECO:0000256" key="9">
    <source>
        <dbReference type="SAM" id="Phobius"/>
    </source>
</evidence>
<evidence type="ECO:0000259" key="10">
    <source>
        <dbReference type="Pfam" id="PF01545"/>
    </source>
</evidence>
<evidence type="ECO:0000313" key="13">
    <source>
        <dbReference type="Proteomes" id="UP000830236"/>
    </source>
</evidence>
<dbReference type="InterPro" id="IPR027469">
    <property type="entry name" value="Cation_efflux_TMD_sf"/>
</dbReference>
<evidence type="ECO:0000256" key="7">
    <source>
        <dbReference type="ARBA" id="ARBA00023136"/>
    </source>
</evidence>
<feature type="transmembrane region" description="Helical" evidence="9">
    <location>
        <begin position="105"/>
        <end position="127"/>
    </location>
</feature>
<reference evidence="12" key="1">
    <citation type="submission" date="2022-05" db="EMBL/GenBank/DDBJ databases">
        <title>Using nanopore sequencing to obtain complete genomes from saliva samples.</title>
        <authorList>
            <person name="Baker J.L."/>
        </authorList>
    </citation>
    <scope>NUCLEOTIDE SEQUENCE</scope>
    <source>
        <strain evidence="12">JCVI-JB-Ag32</strain>
    </source>
</reference>
<dbReference type="InterPro" id="IPR002524">
    <property type="entry name" value="Cation_efflux"/>
</dbReference>
<feature type="transmembrane region" description="Helical" evidence="9">
    <location>
        <begin position="180"/>
        <end position="198"/>
    </location>
</feature>
<feature type="domain" description="Cation efflux protein cytoplasmic" evidence="11">
    <location>
        <begin position="233"/>
        <end position="311"/>
    </location>
</feature>
<dbReference type="PANTHER" id="PTHR11562">
    <property type="entry name" value="CATION EFFLUX PROTEIN/ ZINC TRANSPORTER"/>
    <property type="match status" value="1"/>
</dbReference>
<feature type="transmembrane region" description="Helical" evidence="9">
    <location>
        <begin position="139"/>
        <end position="159"/>
    </location>
</feature>
<name>A0A9E7ALN4_9ACTO</name>
<dbReference type="GO" id="GO:0005385">
    <property type="term" value="F:zinc ion transmembrane transporter activity"/>
    <property type="evidence" value="ECO:0007669"/>
    <property type="project" value="TreeGrafter"/>
</dbReference>
<evidence type="ECO:0000256" key="8">
    <source>
        <dbReference type="SAM" id="MobiDB-lite"/>
    </source>
</evidence>
<evidence type="ECO:0000256" key="6">
    <source>
        <dbReference type="ARBA" id="ARBA00023065"/>
    </source>
</evidence>
<evidence type="ECO:0000256" key="1">
    <source>
        <dbReference type="ARBA" id="ARBA00004141"/>
    </source>
</evidence>
<feature type="transmembrane region" description="Helical" evidence="9">
    <location>
        <begin position="38"/>
        <end position="58"/>
    </location>
</feature>
<comment type="similarity">
    <text evidence="2">Belongs to the cation diffusion facilitator (CDF) transporter (TC 2.A.4) family. SLC30A subfamily.</text>
</comment>
<dbReference type="InterPro" id="IPR058533">
    <property type="entry name" value="Cation_efflux_TM"/>
</dbReference>
<protein>
    <submittedName>
        <fullName evidence="12">Cation diffusion facilitator family transporter</fullName>
    </submittedName>
</protein>
<dbReference type="Pfam" id="PF16916">
    <property type="entry name" value="ZT_dimer"/>
    <property type="match status" value="1"/>
</dbReference>
<proteinExistence type="inferred from homology"/>
<dbReference type="InterPro" id="IPR036837">
    <property type="entry name" value="Cation_efflux_CTD_sf"/>
</dbReference>
<feature type="transmembrane region" description="Helical" evidence="9">
    <location>
        <begin position="64"/>
        <end position="85"/>
    </location>
</feature>
<accession>A0A9E7ALN4</accession>
<dbReference type="SUPFAM" id="SSF160240">
    <property type="entry name" value="Cation efflux protein cytoplasmic domain-like"/>
    <property type="match status" value="1"/>
</dbReference>
<dbReference type="InterPro" id="IPR027470">
    <property type="entry name" value="Cation_efflux_CTD"/>
</dbReference>